<keyword evidence="19" id="KW-0175">Coiled coil</keyword>
<evidence type="ECO:0000256" key="1">
    <source>
        <dbReference type="ARBA" id="ARBA00001593"/>
    </source>
</evidence>
<reference evidence="22 23" key="1">
    <citation type="submission" date="2019-04" db="EMBL/GenBank/DDBJ databases">
        <title>Draft genome sequence of Robertkochia marina CC-AMO-30D.</title>
        <authorList>
            <person name="Hameed A."/>
            <person name="Lin S.-Y."/>
            <person name="Shahina M."/>
            <person name="Lai W.-A."/>
            <person name="Young C.-C."/>
        </authorList>
    </citation>
    <scope>NUCLEOTIDE SEQUENCE [LARGE SCALE GENOMIC DNA]</scope>
    <source>
        <strain evidence="22 23">CC-AMO-30D</strain>
    </source>
</reference>
<dbReference type="PROSITE" id="PS50293">
    <property type="entry name" value="TPR_REGION"/>
    <property type="match status" value="1"/>
</dbReference>
<dbReference type="PROSITE" id="PS50125">
    <property type="entry name" value="GUANYLATE_CYCLASE_2"/>
    <property type="match status" value="1"/>
</dbReference>
<organism evidence="22 23">
    <name type="scientific">Robertkochia marina</name>
    <dbReference type="NCBI Taxonomy" id="1227945"/>
    <lineage>
        <taxon>Bacteria</taxon>
        <taxon>Pseudomonadati</taxon>
        <taxon>Bacteroidota</taxon>
        <taxon>Flavobacteriia</taxon>
        <taxon>Flavobacteriales</taxon>
        <taxon>Flavobacteriaceae</taxon>
        <taxon>Robertkochia</taxon>
    </lineage>
</organism>
<evidence type="ECO:0000256" key="3">
    <source>
        <dbReference type="ARBA" id="ARBA00012201"/>
    </source>
</evidence>
<dbReference type="InterPro" id="IPR019734">
    <property type="entry name" value="TPR_rpt"/>
</dbReference>
<dbReference type="EMBL" id="SSMC01000002">
    <property type="protein sequence ID" value="THD67679.1"/>
    <property type="molecule type" value="Genomic_DNA"/>
</dbReference>
<dbReference type="GO" id="GO:0035556">
    <property type="term" value="P:intracellular signal transduction"/>
    <property type="evidence" value="ECO:0007669"/>
    <property type="project" value="InterPro"/>
</dbReference>
<protein>
    <recommendedName>
        <fullName evidence="4">Adenylate cyclase</fullName>
        <ecNumber evidence="3">4.6.1.1</ecNumber>
    </recommendedName>
    <alternativeName>
        <fullName evidence="14">ATP pyrophosphate-lyase</fullName>
    </alternativeName>
    <alternativeName>
        <fullName evidence="15">Adenylyl cyclase</fullName>
    </alternativeName>
</protein>
<evidence type="ECO:0000256" key="8">
    <source>
        <dbReference type="ARBA" id="ARBA00022840"/>
    </source>
</evidence>
<evidence type="ECO:0000256" key="18">
    <source>
        <dbReference type="RuleBase" id="RU000405"/>
    </source>
</evidence>
<comment type="caution">
    <text evidence="22">The sequence shown here is derived from an EMBL/GenBank/DDBJ whole genome shotgun (WGS) entry which is preliminary data.</text>
</comment>
<keyword evidence="8" id="KW-0067">ATP-binding</keyword>
<dbReference type="SMART" id="SM00044">
    <property type="entry name" value="CYCc"/>
    <property type="match status" value="1"/>
</dbReference>
<dbReference type="Proteomes" id="UP000305939">
    <property type="component" value="Unassembled WGS sequence"/>
</dbReference>
<evidence type="ECO:0000259" key="21">
    <source>
        <dbReference type="PROSITE" id="PS50125"/>
    </source>
</evidence>
<evidence type="ECO:0000256" key="2">
    <source>
        <dbReference type="ARBA" id="ARBA00004370"/>
    </source>
</evidence>
<evidence type="ECO:0000256" key="13">
    <source>
        <dbReference type="ARBA" id="ARBA00023239"/>
    </source>
</evidence>
<keyword evidence="17" id="KW-0802">TPR repeat</keyword>
<evidence type="ECO:0000256" key="7">
    <source>
        <dbReference type="ARBA" id="ARBA00022741"/>
    </source>
</evidence>
<dbReference type="GO" id="GO:0004016">
    <property type="term" value="F:adenylate cyclase activity"/>
    <property type="evidence" value="ECO:0007669"/>
    <property type="project" value="UniProtKB-EC"/>
</dbReference>
<keyword evidence="12 20" id="KW-0472">Membrane</keyword>
<evidence type="ECO:0000313" key="22">
    <source>
        <dbReference type="EMBL" id="THD67679.1"/>
    </source>
</evidence>
<evidence type="ECO:0000256" key="12">
    <source>
        <dbReference type="ARBA" id="ARBA00023136"/>
    </source>
</evidence>
<dbReference type="GO" id="GO:0006171">
    <property type="term" value="P:cAMP biosynthetic process"/>
    <property type="evidence" value="ECO:0007669"/>
    <property type="project" value="UniProtKB-KW"/>
</dbReference>
<dbReference type="GO" id="GO:0005886">
    <property type="term" value="C:plasma membrane"/>
    <property type="evidence" value="ECO:0007669"/>
    <property type="project" value="UniProtKB-ARBA"/>
</dbReference>
<keyword evidence="7" id="KW-0547">Nucleotide-binding</keyword>
<evidence type="ECO:0000256" key="16">
    <source>
        <dbReference type="ARBA" id="ARBA00064436"/>
    </source>
</evidence>
<evidence type="ECO:0000256" key="20">
    <source>
        <dbReference type="SAM" id="Phobius"/>
    </source>
</evidence>
<evidence type="ECO:0000256" key="17">
    <source>
        <dbReference type="PROSITE-ProRule" id="PRU00339"/>
    </source>
</evidence>
<feature type="domain" description="Guanylate cyclase" evidence="21">
    <location>
        <begin position="447"/>
        <end position="577"/>
    </location>
</feature>
<evidence type="ECO:0000256" key="14">
    <source>
        <dbReference type="ARBA" id="ARBA00032597"/>
    </source>
</evidence>
<evidence type="ECO:0000256" key="19">
    <source>
        <dbReference type="SAM" id="Coils"/>
    </source>
</evidence>
<comment type="catalytic activity">
    <reaction evidence="1">
        <text>ATP = 3',5'-cyclic AMP + diphosphate</text>
        <dbReference type="Rhea" id="RHEA:15389"/>
        <dbReference type="ChEBI" id="CHEBI:30616"/>
        <dbReference type="ChEBI" id="CHEBI:33019"/>
        <dbReference type="ChEBI" id="CHEBI:58165"/>
        <dbReference type="EC" id="4.6.1.1"/>
    </reaction>
</comment>
<accession>A0A4S3M265</accession>
<sequence>MSSFTVNTTSARIIKWLFLMLLTVFSFQARGQDVISIDSILTLYDEGIVTPDSLNTIYQTRSLTDKEKIELLRVISFYPSSPDCIKNSQTLIELSRKTNDIDGLITGYINLGNALEQEGDFTGSISNALEAIRVGDSAEYPKRANSYNNLGYLYTKTKDYSQAKKYLRRALVLQNKIDSTDYRYLLSMHYNLGDVFLKNNELDSGYYHLQRSKKLASLLNTDQYDPYFEGNLGTYLMKKGDLEEGKVHLLNAAEQMVEYDDPIAAMEFYNLLTDLAQKQGDDELALLYANRALELGSDINAYTDLIDTYYNFYELSEASGDSDKALEYYKTHIELKNKAINLTTVQQMNNLRNEAELTKKEKEVALQELRADRNRTISIISAVLVFLLSLLIIGLFNRFKYIRKTSRIIEQEKERSDALLRNILPDETADELKAHGKVSAKQFDSVSVMFADFCGFTRYSQNMDPDALVKRVDFYFSKFDEIMEKYDLEKIKTMGDAYMCAGGLPFPSEDHARRMVLAAFEMADFVEEFKAEAPDDPTRFDCRIGITTGPVVAGVVGTKKFVYDIWGDTVNIASRMESNSEAGKINVSENTYQIIKDEFDCDFRGMVEVKNKGMMRMYFVNREAKVRSRESGVVSRKGYG</sequence>
<keyword evidence="10 20" id="KW-1133">Transmembrane helix</keyword>
<proteinExistence type="inferred from homology"/>
<dbReference type="AlphaFoldDB" id="A0A4S3M265"/>
<dbReference type="SUPFAM" id="SSF55073">
    <property type="entry name" value="Nucleotide cyclase"/>
    <property type="match status" value="1"/>
</dbReference>
<feature type="coiled-coil region" evidence="19">
    <location>
        <begin position="345"/>
        <end position="372"/>
    </location>
</feature>
<dbReference type="GO" id="GO:0046872">
    <property type="term" value="F:metal ion binding"/>
    <property type="evidence" value="ECO:0007669"/>
    <property type="project" value="UniProtKB-KW"/>
</dbReference>
<dbReference type="InterPro" id="IPR018297">
    <property type="entry name" value="A/G_cyclase_CS"/>
</dbReference>
<comment type="similarity">
    <text evidence="18">Belongs to the adenylyl cyclase class-4/guanylyl cyclase family.</text>
</comment>
<dbReference type="CDD" id="cd07302">
    <property type="entry name" value="CHD"/>
    <property type="match status" value="1"/>
</dbReference>
<evidence type="ECO:0000256" key="6">
    <source>
        <dbReference type="ARBA" id="ARBA00022723"/>
    </source>
</evidence>
<feature type="repeat" description="TPR" evidence="17">
    <location>
        <begin position="144"/>
        <end position="177"/>
    </location>
</feature>
<dbReference type="EC" id="4.6.1.1" evidence="3"/>
<evidence type="ECO:0000256" key="10">
    <source>
        <dbReference type="ARBA" id="ARBA00022989"/>
    </source>
</evidence>
<dbReference type="GO" id="GO:0005524">
    <property type="term" value="F:ATP binding"/>
    <property type="evidence" value="ECO:0007669"/>
    <property type="project" value="UniProtKB-KW"/>
</dbReference>
<evidence type="ECO:0000256" key="11">
    <source>
        <dbReference type="ARBA" id="ARBA00022998"/>
    </source>
</evidence>
<keyword evidence="9" id="KW-0460">Magnesium</keyword>
<dbReference type="FunFam" id="3.30.70.1230:FF:000033">
    <property type="entry name" value="Adenylate cyclase"/>
    <property type="match status" value="1"/>
</dbReference>
<dbReference type="OrthoDB" id="9806704at2"/>
<evidence type="ECO:0000256" key="4">
    <source>
        <dbReference type="ARBA" id="ARBA00021420"/>
    </source>
</evidence>
<evidence type="ECO:0000256" key="5">
    <source>
        <dbReference type="ARBA" id="ARBA00022692"/>
    </source>
</evidence>
<keyword evidence="5 20" id="KW-0812">Transmembrane</keyword>
<dbReference type="Gene3D" id="3.30.70.1230">
    <property type="entry name" value="Nucleotide cyclase"/>
    <property type="match status" value="1"/>
</dbReference>
<dbReference type="Pfam" id="PF13424">
    <property type="entry name" value="TPR_12"/>
    <property type="match status" value="1"/>
</dbReference>
<keyword evidence="13 18" id="KW-0456">Lyase</keyword>
<dbReference type="PANTHER" id="PTHR11920:SF335">
    <property type="entry name" value="GUANYLATE CYCLASE"/>
    <property type="match status" value="1"/>
</dbReference>
<evidence type="ECO:0000313" key="23">
    <source>
        <dbReference type="Proteomes" id="UP000305939"/>
    </source>
</evidence>
<keyword evidence="23" id="KW-1185">Reference proteome</keyword>
<dbReference type="InterPro" id="IPR001054">
    <property type="entry name" value="A/G_cyclase"/>
</dbReference>
<dbReference type="Pfam" id="PF00211">
    <property type="entry name" value="Guanylate_cyc"/>
    <property type="match status" value="1"/>
</dbReference>
<comment type="subunit">
    <text evidence="16">Homodimer. Can also exist as monomer.</text>
</comment>
<evidence type="ECO:0000256" key="9">
    <source>
        <dbReference type="ARBA" id="ARBA00022842"/>
    </source>
</evidence>
<comment type="subcellular location">
    <subcellularLocation>
        <location evidence="2">Membrane</location>
    </subcellularLocation>
</comment>
<dbReference type="PROSITE" id="PS50005">
    <property type="entry name" value="TPR"/>
    <property type="match status" value="1"/>
</dbReference>
<keyword evidence="6" id="KW-0479">Metal-binding</keyword>
<evidence type="ECO:0000256" key="15">
    <source>
        <dbReference type="ARBA" id="ARBA00032637"/>
    </source>
</evidence>
<keyword evidence="11" id="KW-0115">cAMP biosynthesis</keyword>
<feature type="transmembrane region" description="Helical" evidence="20">
    <location>
        <begin position="377"/>
        <end position="397"/>
    </location>
</feature>
<name>A0A4S3M265_9FLAO</name>
<dbReference type="SMART" id="SM00028">
    <property type="entry name" value="TPR"/>
    <property type="match status" value="6"/>
</dbReference>
<dbReference type="PANTHER" id="PTHR11920">
    <property type="entry name" value="GUANYLYL CYCLASE"/>
    <property type="match status" value="1"/>
</dbReference>
<dbReference type="InterPro" id="IPR029787">
    <property type="entry name" value="Nucleotide_cyclase"/>
</dbReference>
<dbReference type="SUPFAM" id="SSF81901">
    <property type="entry name" value="HCP-like"/>
    <property type="match status" value="1"/>
</dbReference>
<dbReference type="InterPro" id="IPR011990">
    <property type="entry name" value="TPR-like_helical_dom_sf"/>
</dbReference>
<dbReference type="Gene3D" id="1.25.40.10">
    <property type="entry name" value="Tetratricopeptide repeat domain"/>
    <property type="match status" value="2"/>
</dbReference>
<dbReference type="InterPro" id="IPR050401">
    <property type="entry name" value="Cyclic_nucleotide_synthase"/>
</dbReference>
<gene>
    <name evidence="22" type="ORF">E7Z59_08465</name>
</gene>
<dbReference type="PROSITE" id="PS00452">
    <property type="entry name" value="GUANYLATE_CYCLASE_1"/>
    <property type="match status" value="1"/>
</dbReference>